<evidence type="ECO:0000313" key="2">
    <source>
        <dbReference type="EMBL" id="JAH54093.1"/>
    </source>
</evidence>
<protein>
    <submittedName>
        <fullName evidence="2">Uncharacterized protein</fullName>
    </submittedName>
</protein>
<proteinExistence type="predicted"/>
<dbReference type="AlphaFoldDB" id="A0A0E9TMX4"/>
<reference evidence="2" key="1">
    <citation type="submission" date="2014-11" db="EMBL/GenBank/DDBJ databases">
        <authorList>
            <person name="Amaro Gonzalez C."/>
        </authorList>
    </citation>
    <scope>NUCLEOTIDE SEQUENCE</scope>
</reference>
<feature type="compositionally biased region" description="Basic residues" evidence="1">
    <location>
        <begin position="13"/>
        <end position="29"/>
    </location>
</feature>
<organism evidence="2">
    <name type="scientific">Anguilla anguilla</name>
    <name type="common">European freshwater eel</name>
    <name type="synonym">Muraena anguilla</name>
    <dbReference type="NCBI Taxonomy" id="7936"/>
    <lineage>
        <taxon>Eukaryota</taxon>
        <taxon>Metazoa</taxon>
        <taxon>Chordata</taxon>
        <taxon>Craniata</taxon>
        <taxon>Vertebrata</taxon>
        <taxon>Euteleostomi</taxon>
        <taxon>Actinopterygii</taxon>
        <taxon>Neopterygii</taxon>
        <taxon>Teleostei</taxon>
        <taxon>Anguilliformes</taxon>
        <taxon>Anguillidae</taxon>
        <taxon>Anguilla</taxon>
    </lineage>
</organism>
<name>A0A0E9TMX4_ANGAN</name>
<feature type="compositionally biased region" description="Polar residues" evidence="1">
    <location>
        <begin position="1"/>
        <end position="12"/>
    </location>
</feature>
<evidence type="ECO:0000256" key="1">
    <source>
        <dbReference type="SAM" id="MobiDB-lite"/>
    </source>
</evidence>
<accession>A0A0E9TMX4</accession>
<reference evidence="2" key="2">
    <citation type="journal article" date="2015" name="Fish Shellfish Immunol.">
        <title>Early steps in the European eel (Anguilla anguilla)-Vibrio vulnificus interaction in the gills: Role of the RtxA13 toxin.</title>
        <authorList>
            <person name="Callol A."/>
            <person name="Pajuelo D."/>
            <person name="Ebbesson L."/>
            <person name="Teles M."/>
            <person name="MacKenzie S."/>
            <person name="Amaro C."/>
        </authorList>
    </citation>
    <scope>NUCLEOTIDE SEQUENCE</scope>
</reference>
<feature type="region of interest" description="Disordered" evidence="1">
    <location>
        <begin position="1"/>
        <end position="43"/>
    </location>
</feature>
<sequence length="56" mass="6395">MEGTSAQSSQTRLKLHKQRDRGARPKHSAVKYTCRPPAPRPLHPVKRYVIFPSSQL</sequence>
<dbReference type="EMBL" id="GBXM01054484">
    <property type="protein sequence ID" value="JAH54093.1"/>
    <property type="molecule type" value="Transcribed_RNA"/>
</dbReference>